<evidence type="ECO:0000313" key="1">
    <source>
        <dbReference type="EMBL" id="GAA3589798.1"/>
    </source>
</evidence>
<comment type="caution">
    <text evidence="1">The sequence shown here is derived from an EMBL/GenBank/DDBJ whole genome shotgun (WGS) entry which is preliminary data.</text>
</comment>
<proteinExistence type="predicted"/>
<keyword evidence="2" id="KW-1185">Reference proteome</keyword>
<protein>
    <submittedName>
        <fullName evidence="1">Uncharacterized protein</fullName>
    </submittedName>
</protein>
<gene>
    <name evidence="1" type="ORF">GCM10022419_085340</name>
</gene>
<accession>A0ABP6YU37</accession>
<sequence>MCGQPTRMDTDSTEGLDLEELVRQELRDAGFTVEPSLMSLDGGLGVWHDPTRGVVVTWGTSAEQRPANHLVKYATIRAAVQLALLTVLSEAGHHVKEDFSGLELIVTS</sequence>
<organism evidence="1 2">
    <name type="scientific">Nonomuraea rosea</name>
    <dbReference type="NCBI Taxonomy" id="638574"/>
    <lineage>
        <taxon>Bacteria</taxon>
        <taxon>Bacillati</taxon>
        <taxon>Actinomycetota</taxon>
        <taxon>Actinomycetes</taxon>
        <taxon>Streptosporangiales</taxon>
        <taxon>Streptosporangiaceae</taxon>
        <taxon>Nonomuraea</taxon>
    </lineage>
</organism>
<dbReference type="EMBL" id="BAABDQ010000025">
    <property type="protein sequence ID" value="GAA3589798.1"/>
    <property type="molecule type" value="Genomic_DNA"/>
</dbReference>
<dbReference type="Proteomes" id="UP001500630">
    <property type="component" value="Unassembled WGS sequence"/>
</dbReference>
<evidence type="ECO:0000313" key="2">
    <source>
        <dbReference type="Proteomes" id="UP001500630"/>
    </source>
</evidence>
<name>A0ABP6YU37_9ACTN</name>
<reference evidence="2" key="1">
    <citation type="journal article" date="2019" name="Int. J. Syst. Evol. Microbiol.">
        <title>The Global Catalogue of Microorganisms (GCM) 10K type strain sequencing project: providing services to taxonomists for standard genome sequencing and annotation.</title>
        <authorList>
            <consortium name="The Broad Institute Genomics Platform"/>
            <consortium name="The Broad Institute Genome Sequencing Center for Infectious Disease"/>
            <person name="Wu L."/>
            <person name="Ma J."/>
        </authorList>
    </citation>
    <scope>NUCLEOTIDE SEQUENCE [LARGE SCALE GENOMIC DNA]</scope>
    <source>
        <strain evidence="2">JCM 17326</strain>
    </source>
</reference>